<evidence type="ECO:0000256" key="16">
    <source>
        <dbReference type="ARBA" id="ARBA00023701"/>
    </source>
</evidence>
<feature type="domain" description="3-hydroxyacyl-CoA dehydrogenase C-terminal" evidence="19">
    <location>
        <begin position="473"/>
        <end position="564"/>
    </location>
</feature>
<dbReference type="Pfam" id="PF02737">
    <property type="entry name" value="3HCDH_N"/>
    <property type="match status" value="1"/>
</dbReference>
<evidence type="ECO:0000256" key="1">
    <source>
        <dbReference type="ARBA" id="ARBA00000452"/>
    </source>
</evidence>
<dbReference type="GO" id="GO:0005777">
    <property type="term" value="C:peroxisome"/>
    <property type="evidence" value="ECO:0007669"/>
    <property type="project" value="UniProtKB-SubCell"/>
</dbReference>
<keyword evidence="13" id="KW-0413">Isomerase</keyword>
<dbReference type="Proteomes" id="UP000001876">
    <property type="component" value="Unassembled WGS sequence"/>
</dbReference>
<evidence type="ECO:0000256" key="17">
    <source>
        <dbReference type="ARBA" id="ARBA00023709"/>
    </source>
</evidence>
<comment type="catalytic activity">
    <reaction evidence="17">
        <text>a (3S)-3-hydroxyacyl-CoA = a (2E)-enoyl-CoA + H2O</text>
        <dbReference type="Rhea" id="RHEA:16105"/>
        <dbReference type="ChEBI" id="CHEBI:15377"/>
        <dbReference type="ChEBI" id="CHEBI:57318"/>
        <dbReference type="ChEBI" id="CHEBI:58856"/>
        <dbReference type="EC" id="4.2.1.17"/>
    </reaction>
</comment>
<accession>C1MH62</accession>
<keyword evidence="10" id="KW-0520">NAD</keyword>
<comment type="subunit">
    <text evidence="7">Monomer.</text>
</comment>
<keyword evidence="22" id="KW-1185">Reference proteome</keyword>
<evidence type="ECO:0000313" key="21">
    <source>
        <dbReference type="EMBL" id="EEH60148.1"/>
    </source>
</evidence>
<dbReference type="PROSITE" id="PS00067">
    <property type="entry name" value="3HCDH"/>
    <property type="match status" value="1"/>
</dbReference>
<evidence type="ECO:0000256" key="12">
    <source>
        <dbReference type="ARBA" id="ARBA00023140"/>
    </source>
</evidence>
<proteinExistence type="inferred from homology"/>
<comment type="catalytic activity">
    <reaction evidence="16">
        <text>(3S)-3-hydroxybutanoyl-CoA = (3R)-3-hydroxybutanoyl-CoA</text>
        <dbReference type="Rhea" id="RHEA:21760"/>
        <dbReference type="ChEBI" id="CHEBI:57315"/>
        <dbReference type="ChEBI" id="CHEBI:57316"/>
        <dbReference type="EC" id="5.1.2.3"/>
    </reaction>
</comment>
<organism evidence="22">
    <name type="scientific">Micromonas pusilla (strain CCMP1545)</name>
    <name type="common">Picoplanktonic green alga</name>
    <dbReference type="NCBI Taxonomy" id="564608"/>
    <lineage>
        <taxon>Eukaryota</taxon>
        <taxon>Viridiplantae</taxon>
        <taxon>Chlorophyta</taxon>
        <taxon>Mamiellophyceae</taxon>
        <taxon>Mamiellales</taxon>
        <taxon>Mamiellaceae</taxon>
        <taxon>Micromonas</taxon>
    </lineage>
</organism>
<feature type="domain" description="3-hydroxyacyl-CoA dehydrogenase NAD binding" evidence="20">
    <location>
        <begin position="293"/>
        <end position="470"/>
    </location>
</feature>
<dbReference type="InterPro" id="IPR006176">
    <property type="entry name" value="3-OHacyl-CoA_DH_NAD-bd"/>
</dbReference>
<evidence type="ECO:0000259" key="19">
    <source>
        <dbReference type="Pfam" id="PF00725"/>
    </source>
</evidence>
<dbReference type="KEGG" id="mpp:MICPUCDRAFT_45151"/>
<evidence type="ECO:0000256" key="15">
    <source>
        <dbReference type="ARBA" id="ARBA00023268"/>
    </source>
</evidence>
<keyword evidence="12" id="KW-0576">Peroxisome</keyword>
<comment type="subcellular location">
    <subcellularLocation>
        <location evidence="3">Peroxisome</location>
    </subcellularLocation>
</comment>
<dbReference type="SUPFAM" id="SSF51735">
    <property type="entry name" value="NAD(P)-binding Rossmann-fold domains"/>
    <property type="match status" value="1"/>
</dbReference>
<dbReference type="PANTHER" id="PTHR23309:SF49">
    <property type="entry name" value="PEROXISOMAL BIFUNCTIONAL ENZYME"/>
    <property type="match status" value="1"/>
</dbReference>
<dbReference type="Pfam" id="PF00378">
    <property type="entry name" value="ECH_1"/>
    <property type="match status" value="1"/>
</dbReference>
<protein>
    <submittedName>
        <fullName evidence="21">Predicted protein</fullName>
    </submittedName>
</protein>
<dbReference type="GO" id="GO:0070403">
    <property type="term" value="F:NAD+ binding"/>
    <property type="evidence" value="ECO:0007669"/>
    <property type="project" value="InterPro"/>
</dbReference>
<dbReference type="InterPro" id="IPR006108">
    <property type="entry name" value="3HC_DH_C"/>
</dbReference>
<comment type="catalytic activity">
    <reaction evidence="18">
        <text>a 4-saturated-(3S)-3-hydroxyacyl-CoA = a (3E)-enoyl-CoA + H2O</text>
        <dbReference type="Rhea" id="RHEA:20724"/>
        <dbReference type="ChEBI" id="CHEBI:15377"/>
        <dbReference type="ChEBI" id="CHEBI:58521"/>
        <dbReference type="ChEBI" id="CHEBI:137480"/>
        <dbReference type="EC" id="4.2.1.17"/>
    </reaction>
</comment>
<comment type="catalytic activity">
    <reaction evidence="1">
        <text>a (3Z)-enoyl-CoA = a 4-saturated (2E)-enoyl-CoA</text>
        <dbReference type="Rhea" id="RHEA:45900"/>
        <dbReference type="ChEBI" id="CHEBI:85097"/>
        <dbReference type="ChEBI" id="CHEBI:85489"/>
        <dbReference type="EC" id="5.3.3.8"/>
    </reaction>
</comment>
<dbReference type="Gene3D" id="1.10.1040.50">
    <property type="match status" value="1"/>
</dbReference>
<evidence type="ECO:0000256" key="5">
    <source>
        <dbReference type="ARBA" id="ARBA00007005"/>
    </source>
</evidence>
<reference evidence="21 22" key="1">
    <citation type="journal article" date="2009" name="Science">
        <title>Green evolution and dynamic adaptations revealed by genomes of the marine picoeukaryotes Micromonas.</title>
        <authorList>
            <person name="Worden A.Z."/>
            <person name="Lee J.H."/>
            <person name="Mock T."/>
            <person name="Rouze P."/>
            <person name="Simmons M.P."/>
            <person name="Aerts A.L."/>
            <person name="Allen A.E."/>
            <person name="Cuvelier M.L."/>
            <person name="Derelle E."/>
            <person name="Everett M.V."/>
            <person name="Foulon E."/>
            <person name="Grimwood J."/>
            <person name="Gundlach H."/>
            <person name="Henrissat B."/>
            <person name="Napoli C."/>
            <person name="McDonald S.M."/>
            <person name="Parker M.S."/>
            <person name="Rombauts S."/>
            <person name="Salamov A."/>
            <person name="Von Dassow P."/>
            <person name="Badger J.H."/>
            <person name="Coutinho P.M."/>
            <person name="Demir E."/>
            <person name="Dubchak I."/>
            <person name="Gentemann C."/>
            <person name="Eikrem W."/>
            <person name="Gready J.E."/>
            <person name="John U."/>
            <person name="Lanier W."/>
            <person name="Lindquist E.A."/>
            <person name="Lucas S."/>
            <person name="Mayer K.F."/>
            <person name="Moreau H."/>
            <person name="Not F."/>
            <person name="Otillar R."/>
            <person name="Panaud O."/>
            <person name="Pangilinan J."/>
            <person name="Paulsen I."/>
            <person name="Piegu B."/>
            <person name="Poliakov A."/>
            <person name="Robbens S."/>
            <person name="Schmutz J."/>
            <person name="Toulza E."/>
            <person name="Wyss T."/>
            <person name="Zelensky A."/>
            <person name="Zhou K."/>
            <person name="Armbrust E.V."/>
            <person name="Bhattacharya D."/>
            <person name="Goodenough U.W."/>
            <person name="Van de Peer Y."/>
            <person name="Grigoriev I.V."/>
        </authorList>
    </citation>
    <scope>NUCLEOTIDE SEQUENCE [LARGE SCALE GENOMIC DNA]</scope>
    <source>
        <strain evidence="21 22">CCMP1545</strain>
    </source>
</reference>
<dbReference type="InterPro" id="IPR001753">
    <property type="entry name" value="Enoyl-CoA_hydra/iso"/>
</dbReference>
<comment type="catalytic activity">
    <reaction evidence="2">
        <text>a (3E)-enoyl-CoA = a 4-saturated (2E)-enoyl-CoA</text>
        <dbReference type="Rhea" id="RHEA:45228"/>
        <dbReference type="ChEBI" id="CHEBI:58521"/>
        <dbReference type="ChEBI" id="CHEBI:85097"/>
        <dbReference type="EC" id="5.3.3.8"/>
    </reaction>
</comment>
<dbReference type="GO" id="GO:0006635">
    <property type="term" value="P:fatty acid beta-oxidation"/>
    <property type="evidence" value="ECO:0007669"/>
    <property type="project" value="UniProtKB-UniPathway"/>
</dbReference>
<sequence length="712" mass="75248">MGGPAVTLEVANGVAVVTMSNPPVNALAIKILEGLKTQVEAAQRDPKVRAIVITGSKGKFSGGFDITQLKARTEGKPVRNMSDFNATLNSVVESGAKPTVAAIENLALGGGLEVAMACNARVATPKAQLGLPELQLGVIPGFGGTQRLPRLVGLQKALEMMLKSKPIKAEEALKLGLVDAIAPRDALTQTASKLALDIAEKRAEAKKIFAVARRGAKRVQKLMPHPMLCIDAIEAGINKGASEGLIVEQDAFAKAVSSAACKGLVHFFFASRGTAAVPGVTDVGLAPRVMKCVGVVGGGLMGSGIATACVMNGVSVVLKEINQKFLDAGMSRVKANLASAVKKGRLTQQKADAMYANCHPTLSYGAFSKVDMAIEAVIENLGLKQKIFSDLESSCRPDAILSTNTSTIDITKVAQKMKNPERIVGAHFFSPAHVMQLFEIIRTDITPPQVLVDTLGLSKQIKKTPVVVGNCTGFAVNRVFFPYTMSACLLLDLGCDPYAIDNAIRMFGMPIGPFRLGDLVGHDVGVAVGSNFIEDFPERVYRCAMIPSLVASKRLGEKSGSGFYVHKGKTSLPDPEGIAPLLAASRANARSQLPASAFAADAPLAALTQSDIVEMIFFPVVNEACRCLAEGVVVRAGDLDTAAILGMGFPPFRGGIVHWADSVGAKRIADRLREWSTRYGGIYQPCPYLEDCAVQGRTLSEGPIKGPDRSKL</sequence>
<evidence type="ECO:0000256" key="14">
    <source>
        <dbReference type="ARBA" id="ARBA00023239"/>
    </source>
</evidence>
<dbReference type="STRING" id="564608.C1MH62"/>
<dbReference type="OrthoDB" id="2018133at2759"/>
<dbReference type="Pfam" id="PF00725">
    <property type="entry name" value="3HCDH"/>
    <property type="match status" value="2"/>
</dbReference>
<keyword evidence="11" id="KW-0443">Lipid metabolism</keyword>
<dbReference type="InterPro" id="IPR006180">
    <property type="entry name" value="3-OHacyl-CoA_DH_CS"/>
</dbReference>
<dbReference type="SUPFAM" id="SSF48179">
    <property type="entry name" value="6-phosphogluconate dehydrogenase C-terminal domain-like"/>
    <property type="match status" value="2"/>
</dbReference>
<dbReference type="InterPro" id="IPR008927">
    <property type="entry name" value="6-PGluconate_DH-like_C_sf"/>
</dbReference>
<comment type="similarity">
    <text evidence="6">In the N-terminal section; belongs to the enoyl-CoA hydratase/isomerase family.</text>
</comment>
<evidence type="ECO:0000256" key="9">
    <source>
        <dbReference type="ARBA" id="ARBA00023002"/>
    </source>
</evidence>
<comment type="pathway">
    <text evidence="4">Lipid metabolism; fatty acid beta-oxidation.</text>
</comment>
<evidence type="ECO:0000256" key="3">
    <source>
        <dbReference type="ARBA" id="ARBA00004275"/>
    </source>
</evidence>
<feature type="domain" description="3-hydroxyacyl-CoA dehydrogenase C-terminal" evidence="19">
    <location>
        <begin position="612"/>
        <end position="697"/>
    </location>
</feature>
<evidence type="ECO:0000259" key="20">
    <source>
        <dbReference type="Pfam" id="PF02737"/>
    </source>
</evidence>
<dbReference type="GO" id="GO:0004300">
    <property type="term" value="F:enoyl-CoA hydratase activity"/>
    <property type="evidence" value="ECO:0007669"/>
    <property type="project" value="UniProtKB-EC"/>
</dbReference>
<dbReference type="PANTHER" id="PTHR23309">
    <property type="entry name" value="3-HYDROXYACYL-COA DEHYROGENASE"/>
    <property type="match status" value="1"/>
</dbReference>
<dbReference type="GeneID" id="9680424"/>
<keyword evidence="8" id="KW-0276">Fatty acid metabolism</keyword>
<evidence type="ECO:0000256" key="7">
    <source>
        <dbReference type="ARBA" id="ARBA00011245"/>
    </source>
</evidence>
<dbReference type="AlphaFoldDB" id="C1MH62"/>
<dbReference type="GO" id="GO:0004165">
    <property type="term" value="F:delta(3)-delta(2)-enoyl-CoA isomerase activity"/>
    <property type="evidence" value="ECO:0007669"/>
    <property type="project" value="UniProtKB-EC"/>
</dbReference>
<evidence type="ECO:0000256" key="2">
    <source>
        <dbReference type="ARBA" id="ARBA00000765"/>
    </source>
</evidence>
<dbReference type="InterPro" id="IPR036291">
    <property type="entry name" value="NAD(P)-bd_dom_sf"/>
</dbReference>
<dbReference type="eggNOG" id="KOG1683">
    <property type="taxonomic scope" value="Eukaryota"/>
</dbReference>
<dbReference type="EMBL" id="GG663735">
    <property type="protein sequence ID" value="EEH60148.1"/>
    <property type="molecule type" value="Genomic_DNA"/>
</dbReference>
<evidence type="ECO:0000256" key="10">
    <source>
        <dbReference type="ARBA" id="ARBA00023027"/>
    </source>
</evidence>
<dbReference type="CDD" id="cd06558">
    <property type="entry name" value="crotonase-like"/>
    <property type="match status" value="1"/>
</dbReference>
<dbReference type="Gene3D" id="3.90.226.10">
    <property type="entry name" value="2-enoyl-CoA Hydratase, Chain A, domain 1"/>
    <property type="match status" value="1"/>
</dbReference>
<evidence type="ECO:0000256" key="18">
    <source>
        <dbReference type="ARBA" id="ARBA00023717"/>
    </source>
</evidence>
<evidence type="ECO:0000256" key="8">
    <source>
        <dbReference type="ARBA" id="ARBA00022832"/>
    </source>
</evidence>
<name>C1MH62_MICPC</name>
<dbReference type="GO" id="GO:0003857">
    <property type="term" value="F:(3S)-3-hydroxyacyl-CoA dehydrogenase (NAD+) activity"/>
    <property type="evidence" value="ECO:0007669"/>
    <property type="project" value="TreeGrafter"/>
</dbReference>
<dbReference type="RefSeq" id="XP_003054896.1">
    <property type="nucleotide sequence ID" value="XM_003054850.1"/>
</dbReference>
<evidence type="ECO:0000256" key="13">
    <source>
        <dbReference type="ARBA" id="ARBA00023235"/>
    </source>
</evidence>
<dbReference type="InterPro" id="IPR029045">
    <property type="entry name" value="ClpP/crotonase-like_dom_sf"/>
</dbReference>
<keyword evidence="9" id="KW-0560">Oxidoreductase</keyword>
<keyword evidence="14" id="KW-0456">Lyase</keyword>
<keyword evidence="15" id="KW-0511">Multifunctional enzyme</keyword>
<dbReference type="FunFam" id="3.40.50.720:FF:000009">
    <property type="entry name" value="Fatty oxidation complex, alpha subunit"/>
    <property type="match status" value="1"/>
</dbReference>
<dbReference type="UniPathway" id="UPA00659"/>
<dbReference type="Gene3D" id="3.40.50.720">
    <property type="entry name" value="NAD(P)-binding Rossmann-like Domain"/>
    <property type="match status" value="1"/>
</dbReference>
<evidence type="ECO:0000256" key="6">
    <source>
        <dbReference type="ARBA" id="ARBA00008750"/>
    </source>
</evidence>
<comment type="similarity">
    <text evidence="5">In the central section; belongs to the 3-hydroxyacyl-CoA dehydrogenase family.</text>
</comment>
<dbReference type="SUPFAM" id="SSF52096">
    <property type="entry name" value="ClpP/crotonase"/>
    <property type="match status" value="1"/>
</dbReference>
<dbReference type="GO" id="GO:0008692">
    <property type="term" value="F:3-hydroxybutyryl-CoA epimerase activity"/>
    <property type="evidence" value="ECO:0007669"/>
    <property type="project" value="UniProtKB-EC"/>
</dbReference>
<evidence type="ECO:0000256" key="4">
    <source>
        <dbReference type="ARBA" id="ARBA00005005"/>
    </source>
</evidence>
<gene>
    <name evidence="21" type="ORF">MICPUCDRAFT_45151</name>
</gene>
<dbReference type="FunFam" id="1.10.1040.50:FF:000004">
    <property type="entry name" value="Peroxisomal fatty acid beta-oxidation multifunctional protein"/>
    <property type="match status" value="1"/>
</dbReference>
<dbReference type="OMA" id="VERCMLA"/>
<evidence type="ECO:0000313" key="22">
    <source>
        <dbReference type="Proteomes" id="UP000001876"/>
    </source>
</evidence>
<evidence type="ECO:0000256" key="11">
    <source>
        <dbReference type="ARBA" id="ARBA00023098"/>
    </source>
</evidence>